<sequence>MQELLKKVEESSLREEPLQFEIGDTVDVHTRIKEGNKERIQVFTGVVIARRGSGTRENFTVRRIVAGEGVERIFPVNSPKIAKLDVKRHGRVRRAKLYYLRDRVGKATRLTERRAKKDEE</sequence>
<reference evidence="8 10" key="1">
    <citation type="submission" date="2019-02" db="EMBL/GenBank/DDBJ databases">
        <title>Deep-cultivation of Planctomycetes and their phenomic and genomic characterization uncovers novel biology.</title>
        <authorList>
            <person name="Wiegand S."/>
            <person name="Jogler M."/>
            <person name="Boedeker C."/>
            <person name="Pinto D."/>
            <person name="Vollmers J."/>
            <person name="Rivas-Marin E."/>
            <person name="Kohn T."/>
            <person name="Peeters S.H."/>
            <person name="Heuer A."/>
            <person name="Rast P."/>
            <person name="Oberbeckmann S."/>
            <person name="Bunk B."/>
            <person name="Jeske O."/>
            <person name="Meyerdierks A."/>
            <person name="Storesund J.E."/>
            <person name="Kallscheuer N."/>
            <person name="Luecker S."/>
            <person name="Lage O.M."/>
            <person name="Pohl T."/>
            <person name="Merkel B.J."/>
            <person name="Hornburger P."/>
            <person name="Mueller R.-W."/>
            <person name="Bruemmer F."/>
            <person name="Labrenz M."/>
            <person name="Spormann A.M."/>
            <person name="Op den Camp H."/>
            <person name="Overmann J."/>
            <person name="Amann R."/>
            <person name="Jetten M.S.M."/>
            <person name="Mascher T."/>
            <person name="Medema M.H."/>
            <person name="Devos D.P."/>
            <person name="Kaster A.-K."/>
            <person name="Ovreas L."/>
            <person name="Rohde M."/>
            <person name="Galperin M.Y."/>
            <person name="Jogler C."/>
        </authorList>
    </citation>
    <scope>NUCLEOTIDE SEQUENCE [LARGE SCALE GENOMIC DNA]</scope>
    <source>
        <strain evidence="7 9">Enr10</strain>
        <strain evidence="8 10">Pan153</strain>
    </source>
</reference>
<evidence type="ECO:0000313" key="8">
    <source>
        <dbReference type="EMBL" id="QDV16031.1"/>
    </source>
</evidence>
<accession>A0A518A7J2</accession>
<dbReference type="InterPro" id="IPR001857">
    <property type="entry name" value="Ribosomal_bL19"/>
</dbReference>
<dbReference type="Gene3D" id="2.30.30.790">
    <property type="match status" value="1"/>
</dbReference>
<dbReference type="SUPFAM" id="SSF50104">
    <property type="entry name" value="Translation proteins SH3-like domain"/>
    <property type="match status" value="1"/>
</dbReference>
<accession>A0A518FI62</accession>
<dbReference type="EMBL" id="CP037421">
    <property type="protein sequence ID" value="QDT26422.1"/>
    <property type="molecule type" value="Genomic_DNA"/>
</dbReference>
<comment type="similarity">
    <text evidence="1 5 6">Belongs to the bacterial ribosomal protein bL19 family.</text>
</comment>
<keyword evidence="3 5" id="KW-0687">Ribonucleoprotein</keyword>
<dbReference type="FunFam" id="2.30.30.790:FF:000001">
    <property type="entry name" value="50S ribosomal protein L19"/>
    <property type="match status" value="1"/>
</dbReference>
<gene>
    <name evidence="5 8" type="primary">rplS</name>
    <name evidence="7" type="ORF">Enr10x_17240</name>
    <name evidence="8" type="ORF">Pan153_06510</name>
</gene>
<dbReference type="GO" id="GO:0022625">
    <property type="term" value="C:cytosolic large ribosomal subunit"/>
    <property type="evidence" value="ECO:0007669"/>
    <property type="project" value="TreeGrafter"/>
</dbReference>
<evidence type="ECO:0000256" key="4">
    <source>
        <dbReference type="ARBA" id="ARBA00035171"/>
    </source>
</evidence>
<proteinExistence type="inferred from homology"/>
<name>A0A518A7J2_9PLAN</name>
<dbReference type="GO" id="GO:0003735">
    <property type="term" value="F:structural constituent of ribosome"/>
    <property type="evidence" value="ECO:0007669"/>
    <property type="project" value="InterPro"/>
</dbReference>
<comment type="function">
    <text evidence="5 6">This protein is located at the 30S-50S ribosomal subunit interface and may play a role in the structure and function of the aminoacyl-tRNA binding site.</text>
</comment>
<dbReference type="EMBL" id="CP036317">
    <property type="protein sequence ID" value="QDV16031.1"/>
    <property type="molecule type" value="Genomic_DNA"/>
</dbReference>
<evidence type="ECO:0000256" key="6">
    <source>
        <dbReference type="RuleBase" id="RU000559"/>
    </source>
</evidence>
<dbReference type="PANTHER" id="PTHR15680:SF9">
    <property type="entry name" value="LARGE RIBOSOMAL SUBUNIT PROTEIN BL19M"/>
    <property type="match status" value="1"/>
</dbReference>
<dbReference type="InterPro" id="IPR018257">
    <property type="entry name" value="Ribosomal_bL19_CS"/>
</dbReference>
<accession>A0A517Q475</accession>
<dbReference type="GO" id="GO:0006412">
    <property type="term" value="P:translation"/>
    <property type="evidence" value="ECO:0007669"/>
    <property type="project" value="UniProtKB-UniRule"/>
</dbReference>
<dbReference type="AlphaFoldDB" id="A0A518A7J2"/>
<evidence type="ECO:0000256" key="2">
    <source>
        <dbReference type="ARBA" id="ARBA00022980"/>
    </source>
</evidence>
<evidence type="ECO:0000256" key="5">
    <source>
        <dbReference type="HAMAP-Rule" id="MF_00402"/>
    </source>
</evidence>
<evidence type="ECO:0000256" key="3">
    <source>
        <dbReference type="ARBA" id="ARBA00023274"/>
    </source>
</evidence>
<dbReference type="OrthoDB" id="9803541at2"/>
<dbReference type="PANTHER" id="PTHR15680">
    <property type="entry name" value="RIBOSOMAL PROTEIN L19"/>
    <property type="match status" value="1"/>
</dbReference>
<dbReference type="Proteomes" id="UP000315647">
    <property type="component" value="Chromosome"/>
</dbReference>
<evidence type="ECO:0000313" key="9">
    <source>
        <dbReference type="Proteomes" id="UP000315647"/>
    </source>
</evidence>
<dbReference type="InterPro" id="IPR038657">
    <property type="entry name" value="Ribosomal_bL19_sf"/>
</dbReference>
<protein>
    <recommendedName>
        <fullName evidence="4 5">Large ribosomal subunit protein bL19</fullName>
    </recommendedName>
</protein>
<keyword evidence="9" id="KW-1185">Reference proteome</keyword>
<evidence type="ECO:0000313" key="10">
    <source>
        <dbReference type="Proteomes" id="UP000320839"/>
    </source>
</evidence>
<dbReference type="Proteomes" id="UP000320839">
    <property type="component" value="Chromosome"/>
</dbReference>
<organism evidence="8 10">
    <name type="scientific">Gimesia panareensis</name>
    <dbReference type="NCBI Taxonomy" id="2527978"/>
    <lineage>
        <taxon>Bacteria</taxon>
        <taxon>Pseudomonadati</taxon>
        <taxon>Planctomycetota</taxon>
        <taxon>Planctomycetia</taxon>
        <taxon>Planctomycetales</taxon>
        <taxon>Planctomycetaceae</taxon>
        <taxon>Gimesia</taxon>
    </lineage>
</organism>
<dbReference type="RefSeq" id="WP_145109368.1">
    <property type="nucleotide sequence ID" value="NZ_CP036277.1"/>
</dbReference>
<dbReference type="Pfam" id="PF01245">
    <property type="entry name" value="Ribosomal_L19"/>
    <property type="match status" value="1"/>
</dbReference>
<dbReference type="PRINTS" id="PR00061">
    <property type="entry name" value="RIBOSOMALL19"/>
</dbReference>
<dbReference type="InterPro" id="IPR008991">
    <property type="entry name" value="Translation_prot_SH3-like_sf"/>
</dbReference>
<keyword evidence="2 5" id="KW-0689">Ribosomal protein</keyword>
<dbReference type="PIRSF" id="PIRSF002191">
    <property type="entry name" value="Ribosomal_L19"/>
    <property type="match status" value="1"/>
</dbReference>
<dbReference type="NCBIfam" id="TIGR01024">
    <property type="entry name" value="rplS_bact"/>
    <property type="match status" value="1"/>
</dbReference>
<evidence type="ECO:0000256" key="1">
    <source>
        <dbReference type="ARBA" id="ARBA00005781"/>
    </source>
</evidence>
<dbReference type="PROSITE" id="PS01015">
    <property type="entry name" value="RIBOSOMAL_L19"/>
    <property type="match status" value="1"/>
</dbReference>
<dbReference type="HAMAP" id="MF_00402">
    <property type="entry name" value="Ribosomal_bL19"/>
    <property type="match status" value="1"/>
</dbReference>
<evidence type="ECO:0000313" key="7">
    <source>
        <dbReference type="EMBL" id="QDT26422.1"/>
    </source>
</evidence>